<feature type="domain" description="Luciferase-like" evidence="6">
    <location>
        <begin position="30"/>
        <end position="382"/>
    </location>
</feature>
<evidence type="ECO:0000259" key="6">
    <source>
        <dbReference type="Pfam" id="PF00296"/>
    </source>
</evidence>
<proteinExistence type="inferred from homology"/>
<comment type="caution">
    <text evidence="7">The sequence shown here is derived from an EMBL/GenBank/DDBJ whole genome shotgun (WGS) entry which is preliminary data.</text>
</comment>
<dbReference type="InterPro" id="IPR016215">
    <property type="entry name" value="NTA_MOA"/>
</dbReference>
<dbReference type="Pfam" id="PF00296">
    <property type="entry name" value="Bac_luciferase"/>
    <property type="match status" value="1"/>
</dbReference>
<dbReference type="InterPro" id="IPR011251">
    <property type="entry name" value="Luciferase-like_dom"/>
</dbReference>
<dbReference type="NCBIfam" id="TIGR03860">
    <property type="entry name" value="FMN_nitrolo"/>
    <property type="match status" value="1"/>
</dbReference>
<evidence type="ECO:0000313" key="8">
    <source>
        <dbReference type="Proteomes" id="UP001500449"/>
    </source>
</evidence>
<keyword evidence="4" id="KW-0503">Monooxygenase</keyword>
<dbReference type="SUPFAM" id="SSF51679">
    <property type="entry name" value="Bacterial luciferase-like"/>
    <property type="match status" value="1"/>
</dbReference>
<evidence type="ECO:0000256" key="5">
    <source>
        <dbReference type="ARBA" id="ARBA00033748"/>
    </source>
</evidence>
<dbReference type="InterPro" id="IPR036661">
    <property type="entry name" value="Luciferase-like_sf"/>
</dbReference>
<evidence type="ECO:0000256" key="3">
    <source>
        <dbReference type="ARBA" id="ARBA00023002"/>
    </source>
</evidence>
<gene>
    <name evidence="7" type="ORF">GCM10009836_34970</name>
</gene>
<organism evidence="7 8">
    <name type="scientific">Pseudonocardia ailaonensis</name>
    <dbReference type="NCBI Taxonomy" id="367279"/>
    <lineage>
        <taxon>Bacteria</taxon>
        <taxon>Bacillati</taxon>
        <taxon>Actinomycetota</taxon>
        <taxon>Actinomycetes</taxon>
        <taxon>Pseudonocardiales</taxon>
        <taxon>Pseudonocardiaceae</taxon>
        <taxon>Pseudonocardia</taxon>
    </lineage>
</organism>
<name>A0ABN2N492_9PSEU</name>
<comment type="similarity">
    <text evidence="5">Belongs to the NtaA/SnaA/DszA monooxygenase family.</text>
</comment>
<keyword evidence="3" id="KW-0560">Oxidoreductase</keyword>
<dbReference type="RefSeq" id="WP_344417879.1">
    <property type="nucleotide sequence ID" value="NZ_BAAAQK010000009.1"/>
</dbReference>
<evidence type="ECO:0000313" key="7">
    <source>
        <dbReference type="EMBL" id="GAA1851946.1"/>
    </source>
</evidence>
<evidence type="ECO:0000256" key="4">
    <source>
        <dbReference type="ARBA" id="ARBA00023033"/>
    </source>
</evidence>
<evidence type="ECO:0000256" key="1">
    <source>
        <dbReference type="ARBA" id="ARBA00022630"/>
    </source>
</evidence>
<reference evidence="7 8" key="1">
    <citation type="journal article" date="2019" name="Int. J. Syst. Evol. Microbiol.">
        <title>The Global Catalogue of Microorganisms (GCM) 10K type strain sequencing project: providing services to taxonomists for standard genome sequencing and annotation.</title>
        <authorList>
            <consortium name="The Broad Institute Genomics Platform"/>
            <consortium name="The Broad Institute Genome Sequencing Center for Infectious Disease"/>
            <person name="Wu L."/>
            <person name="Ma J."/>
        </authorList>
    </citation>
    <scope>NUCLEOTIDE SEQUENCE [LARGE SCALE GENOMIC DNA]</scope>
    <source>
        <strain evidence="7 8">JCM 16009</strain>
    </source>
</reference>
<dbReference type="PANTHER" id="PTHR30011:SF16">
    <property type="entry name" value="C2H2 FINGER DOMAIN TRANSCRIPTION FACTOR (EUROFUNG)-RELATED"/>
    <property type="match status" value="1"/>
</dbReference>
<keyword evidence="2" id="KW-0288">FMN</keyword>
<dbReference type="Gene3D" id="3.20.20.30">
    <property type="entry name" value="Luciferase-like domain"/>
    <property type="match status" value="1"/>
</dbReference>
<dbReference type="PANTHER" id="PTHR30011">
    <property type="entry name" value="ALKANESULFONATE MONOOXYGENASE-RELATED"/>
    <property type="match status" value="1"/>
</dbReference>
<keyword evidence="1" id="KW-0285">Flavoprotein</keyword>
<sequence>MGITLALQILGTGVNSAAWRLPDSHAERLYDLDLFTDIAQRAEAAKIHTLFMSDGLTSNAQSPGGGFEPISFLTALAARTRHIGIVPTISTTWTEPFNLARQLASIDHLTGGRAGWNVVTSAWGEENFGRSPVPHAQRYARARDYLDAAIALWESWDADARITDREAGTRIRRGSVRQTDVATEHFTIRGPLNIDRSPQTRPFLFQAGSSADGFALGARYADAIFAAHPDPDEGLDFYRRFKDHVSDAGRDPDAVKVLPGMYAIIGESSEQARDVAGRLAELEATTDFAAQVRNFAKAGFGEADLSGLDPDSLIPADRIPDPETVQGRRSRFELYRAKALRGDRTLRDLVLEFNATGSGHWAPVGSATEIADEIEARVEAGSADGFVMSPQHFQGYRLLTDRLVPELARRGLFQTEYAGTTLRENVLGRPARHVTTP</sequence>
<dbReference type="Proteomes" id="UP001500449">
    <property type="component" value="Unassembled WGS sequence"/>
</dbReference>
<evidence type="ECO:0000256" key="2">
    <source>
        <dbReference type="ARBA" id="ARBA00022643"/>
    </source>
</evidence>
<dbReference type="PIRSF" id="PIRSF000337">
    <property type="entry name" value="NTA_MOA"/>
    <property type="match status" value="1"/>
</dbReference>
<protein>
    <submittedName>
        <fullName evidence="7">LLM class flavin-dependent oxidoreductase</fullName>
    </submittedName>
</protein>
<accession>A0ABN2N492</accession>
<dbReference type="EMBL" id="BAAAQK010000009">
    <property type="protein sequence ID" value="GAA1851946.1"/>
    <property type="molecule type" value="Genomic_DNA"/>
</dbReference>
<keyword evidence="8" id="KW-1185">Reference proteome</keyword>
<dbReference type="InterPro" id="IPR051260">
    <property type="entry name" value="Diverse_substr_monoxygenases"/>
</dbReference>